<dbReference type="EMBL" id="JBEPMU010000004">
    <property type="protein sequence ID" value="MET3653107.1"/>
    <property type="molecule type" value="Genomic_DNA"/>
</dbReference>
<dbReference type="Proteomes" id="UP001549184">
    <property type="component" value="Unassembled WGS sequence"/>
</dbReference>
<reference evidence="1 2" key="1">
    <citation type="submission" date="2024-06" db="EMBL/GenBank/DDBJ databases">
        <title>Sorghum-associated microbial communities from plants grown in Nebraska, USA.</title>
        <authorList>
            <person name="Schachtman D."/>
        </authorList>
    </citation>
    <scope>NUCLEOTIDE SEQUENCE [LARGE SCALE GENOMIC DNA]</scope>
    <source>
        <strain evidence="1 2">1073</strain>
    </source>
</reference>
<accession>A0ABV2JW99</accession>
<proteinExistence type="predicted"/>
<keyword evidence="2" id="KW-1185">Reference proteome</keyword>
<sequence length="333" mass="37492">MRAPTLHKQQVINNAAKNRTPRLVPTNHGASFRDNGWYDSSEGLPDLDLLLGQTLRQIEHTHTSRERHPRSFDTLWNKVCKRLEKQGNATAYAHWKTSEDVVKNRSDIRALDAQWAAAWMSDVVTLGEGDEARVVYRNADDFDAIQAKRVALKPKIKVTTDDTLEIAIAYWIEAKNARDAGDDLRVLHALVRCHLYVGMTLSAKTESESKSDAGKRQGKVARDAMATTVLDVLRNLDIDKKMKDPDYLWGQVAEVIAKDPRYASTLKAYEAQVTTAKKVVNSTTDRLADTAQKWATKSKTPYPDIAAQYRCITAQIEQQARLKAKKVKRQAHG</sequence>
<organism evidence="1 2">
    <name type="scientific">Dyella japonica</name>
    <dbReference type="NCBI Taxonomy" id="231455"/>
    <lineage>
        <taxon>Bacteria</taxon>
        <taxon>Pseudomonadati</taxon>
        <taxon>Pseudomonadota</taxon>
        <taxon>Gammaproteobacteria</taxon>
        <taxon>Lysobacterales</taxon>
        <taxon>Rhodanobacteraceae</taxon>
        <taxon>Dyella</taxon>
    </lineage>
</organism>
<gene>
    <name evidence="1" type="ORF">ABIC75_002843</name>
</gene>
<evidence type="ECO:0000313" key="1">
    <source>
        <dbReference type="EMBL" id="MET3653107.1"/>
    </source>
</evidence>
<comment type="caution">
    <text evidence="1">The sequence shown here is derived from an EMBL/GenBank/DDBJ whole genome shotgun (WGS) entry which is preliminary data.</text>
</comment>
<name>A0ABV2JW99_9GAMM</name>
<dbReference type="RefSeq" id="WP_354014505.1">
    <property type="nucleotide sequence ID" value="NZ_JBEPMU010000004.1"/>
</dbReference>
<evidence type="ECO:0000313" key="2">
    <source>
        <dbReference type="Proteomes" id="UP001549184"/>
    </source>
</evidence>
<protein>
    <submittedName>
        <fullName evidence="1">Uncharacterized protein</fullName>
    </submittedName>
</protein>